<dbReference type="AlphaFoldDB" id="A0A0F7PE42"/>
<name>A0A0F7PE42_9EURY</name>
<keyword evidence="3" id="KW-0547">Nucleotide-binding</keyword>
<feature type="compositionally biased region" description="Acidic residues" evidence="1">
    <location>
        <begin position="166"/>
        <end position="195"/>
    </location>
</feature>
<keyword evidence="3" id="KW-0067">ATP-binding</keyword>
<evidence type="ECO:0000313" key="6">
    <source>
        <dbReference type="Proteomes" id="UP000069906"/>
    </source>
</evidence>
<dbReference type="PATRIC" id="fig|1604004.4.peg.1471"/>
<dbReference type="Proteomes" id="UP000069906">
    <property type="component" value="Chromosome"/>
</dbReference>
<keyword evidence="6" id="KW-1185">Reference proteome</keyword>
<evidence type="ECO:0000313" key="5">
    <source>
        <dbReference type="Proteomes" id="UP000060390"/>
    </source>
</evidence>
<dbReference type="GO" id="GO:0003676">
    <property type="term" value="F:nucleic acid binding"/>
    <property type="evidence" value="ECO:0007669"/>
    <property type="project" value="InterPro"/>
</dbReference>
<feature type="compositionally biased region" description="Basic and acidic residues" evidence="1">
    <location>
        <begin position="148"/>
        <end position="165"/>
    </location>
</feature>
<dbReference type="InterPro" id="IPR038763">
    <property type="entry name" value="DHH_sf"/>
</dbReference>
<dbReference type="SUPFAM" id="SSF50249">
    <property type="entry name" value="Nucleic acid-binding proteins"/>
    <property type="match status" value="2"/>
</dbReference>
<reference evidence="3 6" key="1">
    <citation type="journal article" date="2015" name="ISME J.">
        <title>Elemental sulfur and acetate can support life of a novel strictly anaerobic haloarchaeon.</title>
        <authorList>
            <person name="Sorokin D.Y."/>
            <person name="Kublanov I.V."/>
            <person name="Gavrilov S.N."/>
            <person name="Rojo D."/>
            <person name="Roman P."/>
            <person name="Golyshin P.N."/>
            <person name="Slepak V.Z."/>
            <person name="Smedile F."/>
            <person name="Ferrer M."/>
            <person name="Messina E."/>
            <person name="La Cono V."/>
            <person name="Yakimov M.M."/>
        </authorList>
    </citation>
    <scope>NUCLEOTIDE SEQUENCE [LARGE SCALE GENOMIC DNA]</scope>
    <source>
        <strain evidence="3 6">HSR2</strain>
    </source>
</reference>
<dbReference type="Proteomes" id="UP000060390">
    <property type="component" value="Chromosome"/>
</dbReference>
<accession>A0A0F7PE42</accession>
<proteinExistence type="predicted"/>
<dbReference type="KEGG" id="hsf:HLASA_1392"/>
<dbReference type="SMART" id="SM00316">
    <property type="entry name" value="S1"/>
    <property type="match status" value="1"/>
</dbReference>
<dbReference type="EMBL" id="CP008874">
    <property type="protein sequence ID" value="AKH97889.1"/>
    <property type="molecule type" value="Genomic_DNA"/>
</dbReference>
<reference evidence="4 5" key="3">
    <citation type="journal article" date="2016" name="Stand. Genomic Sci.">
        <title>Complete genome sequence of 'Halanaeroarchaeum sulfurireducens' M27-SA2, a sulfur-reducing and acetate-oxidizing haloarchaeon from the deep-sea hypersaline anoxic lake Medee.</title>
        <authorList>
            <person name="Messina E."/>
            <person name="Sorokin D.Y."/>
            <person name="Kublanov I.V."/>
            <person name="Toshchakov S."/>
            <person name="Lopatina A."/>
            <person name="Arcadi E."/>
            <person name="Smedile F."/>
            <person name="La Spada G."/>
            <person name="La Cono V."/>
            <person name="Yakimov M.M."/>
        </authorList>
    </citation>
    <scope>NUCLEOTIDE SEQUENCE [LARGE SCALE GENOMIC DNA]</scope>
    <source>
        <strain evidence="4 5">M27-SA2</strain>
    </source>
</reference>
<dbReference type="CDD" id="cd04487">
    <property type="entry name" value="RecJ_OBF2_like"/>
    <property type="match status" value="1"/>
</dbReference>
<dbReference type="Pfam" id="PF01336">
    <property type="entry name" value="tRNA_anti-codon"/>
    <property type="match status" value="1"/>
</dbReference>
<dbReference type="GO" id="GO:0004386">
    <property type="term" value="F:helicase activity"/>
    <property type="evidence" value="ECO:0007669"/>
    <property type="project" value="UniProtKB-KW"/>
</dbReference>
<dbReference type="InterPro" id="IPR004365">
    <property type="entry name" value="NA-bd_OB_tRNA"/>
</dbReference>
<keyword evidence="3" id="KW-0347">Helicase</keyword>
<feature type="compositionally biased region" description="Low complexity" evidence="1">
    <location>
        <begin position="196"/>
        <end position="205"/>
    </location>
</feature>
<gene>
    <name evidence="4" type="ORF">HLASA_1392</name>
    <name evidence="3" type="ORF">HLASF_1405</name>
</gene>
<protein>
    <submittedName>
        <fullName evidence="3">Nucleic acid binding OB-fold tRNA/helicase-type</fullName>
    </submittedName>
</protein>
<feature type="domain" description="S1 motif" evidence="2">
    <location>
        <begin position="38"/>
        <end position="104"/>
    </location>
</feature>
<evidence type="ECO:0000313" key="3">
    <source>
        <dbReference type="EMBL" id="AKH97889.1"/>
    </source>
</evidence>
<dbReference type="PROSITE" id="PS50126">
    <property type="entry name" value="S1"/>
    <property type="match status" value="1"/>
</dbReference>
<dbReference type="GeneID" id="26010736"/>
<dbReference type="EMBL" id="CP011564">
    <property type="protein sequence ID" value="ALG82283.1"/>
    <property type="molecule type" value="Genomic_DNA"/>
</dbReference>
<dbReference type="Gene3D" id="2.40.50.140">
    <property type="entry name" value="Nucleic acid-binding proteins"/>
    <property type="match status" value="1"/>
</dbReference>
<evidence type="ECO:0000259" key="2">
    <source>
        <dbReference type="PROSITE" id="PS50126"/>
    </source>
</evidence>
<reference evidence="5" key="2">
    <citation type="submission" date="2015-05" db="EMBL/GenBank/DDBJ databases">
        <title>Complete genome sequence of Halanaeroarchaeum sulfurireducens type strain M27-SA2, a sulfate-reducer haloarchaeon from marine anoxic lake Medee.</title>
        <authorList>
            <person name="Messina E."/>
            <person name="Kublanov I.V."/>
            <person name="Toshchakov S."/>
            <person name="Arcadi E."/>
            <person name="La Spada G."/>
            <person name="La Cono V."/>
            <person name="Yakimov M.M."/>
        </authorList>
    </citation>
    <scope>NUCLEOTIDE SEQUENCE [LARGE SCALE GENOMIC DNA]</scope>
    <source>
        <strain evidence="5">M27-SA2</strain>
    </source>
</reference>
<dbReference type="SUPFAM" id="SSF64182">
    <property type="entry name" value="DHH phosphoesterases"/>
    <property type="match status" value="1"/>
</dbReference>
<dbReference type="InterPro" id="IPR012340">
    <property type="entry name" value="NA-bd_OB-fold"/>
</dbReference>
<dbReference type="OrthoDB" id="60224at2157"/>
<dbReference type="Gene3D" id="2.40.50.1010">
    <property type="match status" value="1"/>
</dbReference>
<organism evidence="3 6">
    <name type="scientific">Halanaeroarchaeum sulfurireducens</name>
    <dbReference type="NCBI Taxonomy" id="1604004"/>
    <lineage>
        <taxon>Archaea</taxon>
        <taxon>Methanobacteriati</taxon>
        <taxon>Methanobacteriota</taxon>
        <taxon>Stenosarchaea group</taxon>
        <taxon>Halobacteria</taxon>
        <taxon>Halobacteriales</taxon>
        <taxon>Halobacteriaceae</taxon>
        <taxon>Halanaeroarchaeum</taxon>
    </lineage>
</organism>
<dbReference type="InterPro" id="IPR003029">
    <property type="entry name" value="S1_domain"/>
</dbReference>
<dbReference type="STRING" id="1604004.HLASA_1392"/>
<sequence length="718" mass="78351">MGTCIICGKPTDGRICKTHEEDVYFTFHGDAPDDLTAGRYYRGTVDGFAEFGVFVDIGPVTGLLHRSEIPQRLESLDWDPGDQVFVQVLEVHDNGNIDLGWSIRQEERTFRGHLHDPPEAGPDTDSGAEAATGDSEETTNKPIGDPEPVERPSEDAASEDEREKNEEEEEEGEEEPSVESADTDTDTETDSETDPDTTTNENEGTVSTPAQETDDVPTPDRTDIGSLDGMVDETVAVEGTVAGVRQTGGPTIFGVTDETGTIDCAAFEEAGERAYPAVDVGDVVRIVGEVERRRGELQIETSALEVLTGDDGETVEARLEAAMDERATPEDDSLLVDDPQVSLVSEDLHTAATTIRRAVIEARPVIIRHTATLDGYVAGTAIERALLPLIRDEHAQSDAEYHYVDRRPLDDDFYDIESATSDVTDMLEAADRHDEKHPLFVLVDAGSTRESLDGLELLDIYDAKSVIVDGGYADSAADTATDVLVSPTASGGDPITTGTLGSHLAALVNADVRPDLRHLPAASYWDDRPARYEDLAAAAGYDMDTLDDIRNAVTLEAFYQSYEDKRELIADLFWDDRNESLAAPISEQFSEKLESQLETAIPHLAEREEAGIVFDVLDVDDYTHRYDFPPVDLLVDTLHRRQNPDGEPHVTVAVKQDDLRVRSSEPVNVRTVAETVATELPEAGVTPRGGRDGRIEFLSGERDDVVDAAIEAIAEQLS</sequence>
<dbReference type="HOGENOM" id="CLU_018957_1_0_2"/>
<dbReference type="KEGG" id="hsu:HLASF_1405"/>
<keyword evidence="3" id="KW-0378">Hydrolase</keyword>
<evidence type="ECO:0000256" key="1">
    <source>
        <dbReference type="SAM" id="MobiDB-lite"/>
    </source>
</evidence>
<feature type="region of interest" description="Disordered" evidence="1">
    <location>
        <begin position="112"/>
        <end position="227"/>
    </location>
</feature>
<dbReference type="Pfam" id="PF00575">
    <property type="entry name" value="S1"/>
    <property type="match status" value="1"/>
</dbReference>
<evidence type="ECO:0000313" key="4">
    <source>
        <dbReference type="EMBL" id="ALG82283.1"/>
    </source>
</evidence>
<dbReference type="RefSeq" id="WP_050048601.1">
    <property type="nucleotide sequence ID" value="NZ_CP008874.1"/>
</dbReference>